<accession>C6HTC7</accession>
<dbReference type="HOGENOM" id="CLU_2108365_0_0_1"/>
<dbReference type="AlphaFoldDB" id="C6HTC7"/>
<dbReference type="EMBL" id="GG692441">
    <property type="protein sequence ID" value="EER36405.1"/>
    <property type="molecule type" value="Genomic_DNA"/>
</dbReference>
<evidence type="ECO:0000313" key="1">
    <source>
        <dbReference type="EMBL" id="EER36405.1"/>
    </source>
</evidence>
<proteinExistence type="predicted"/>
<protein>
    <submittedName>
        <fullName evidence="1">Uncharacterized protein</fullName>
    </submittedName>
</protein>
<dbReference type="VEuPathDB" id="FungiDB:HCDG_09458"/>
<name>C6HTC7_AJECH</name>
<gene>
    <name evidence="1" type="ORF">HCDG_09458</name>
</gene>
<dbReference type="Proteomes" id="UP000002624">
    <property type="component" value="Unassembled WGS sequence"/>
</dbReference>
<reference evidence="2" key="1">
    <citation type="submission" date="2009-05" db="EMBL/GenBank/DDBJ databases">
        <title>The genome sequence of Ajellomyces capsulatus strain H143.</title>
        <authorList>
            <person name="Champion M."/>
            <person name="Cuomo C.A."/>
            <person name="Ma L.-J."/>
            <person name="Henn M.R."/>
            <person name="Sil A."/>
            <person name="Goldman B."/>
            <person name="Young S.K."/>
            <person name="Kodira C.D."/>
            <person name="Zeng Q."/>
            <person name="Koehrsen M."/>
            <person name="Alvarado L."/>
            <person name="Berlin A.M."/>
            <person name="Borenstein D."/>
            <person name="Chen Z."/>
            <person name="Engels R."/>
            <person name="Freedman E."/>
            <person name="Gellesch M."/>
            <person name="Goldberg J."/>
            <person name="Griggs A."/>
            <person name="Gujja S."/>
            <person name="Heiman D.I."/>
            <person name="Hepburn T.A."/>
            <person name="Howarth C."/>
            <person name="Jen D."/>
            <person name="Larson L."/>
            <person name="Lewis B."/>
            <person name="Mehta T."/>
            <person name="Park D."/>
            <person name="Pearson M."/>
            <person name="Roberts A."/>
            <person name="Saif S."/>
            <person name="Shea T.D."/>
            <person name="Shenoy N."/>
            <person name="Sisk P."/>
            <person name="Stolte C."/>
            <person name="Sykes S."/>
            <person name="Walk T."/>
            <person name="White J."/>
            <person name="Yandava C."/>
            <person name="Klein B."/>
            <person name="McEwen J.G."/>
            <person name="Puccia R."/>
            <person name="Goldman G.H."/>
            <person name="Felipe M.S."/>
            <person name="Nino-Vega G."/>
            <person name="San-Blas G."/>
            <person name="Taylor J.W."/>
            <person name="Mendoza L."/>
            <person name="Galagan J.E."/>
            <person name="Nusbaum C."/>
            <person name="Birren B.W."/>
        </authorList>
    </citation>
    <scope>NUCLEOTIDE SEQUENCE [LARGE SCALE GENOMIC DNA]</scope>
    <source>
        <strain evidence="2">H143</strain>
    </source>
</reference>
<evidence type="ECO:0000313" key="2">
    <source>
        <dbReference type="Proteomes" id="UP000002624"/>
    </source>
</evidence>
<organism evidence="1 2">
    <name type="scientific">Ajellomyces capsulatus (strain H143)</name>
    <name type="common">Darling's disease fungus</name>
    <name type="synonym">Histoplasma capsulatum</name>
    <dbReference type="NCBI Taxonomy" id="544712"/>
    <lineage>
        <taxon>Eukaryota</taxon>
        <taxon>Fungi</taxon>
        <taxon>Dikarya</taxon>
        <taxon>Ascomycota</taxon>
        <taxon>Pezizomycotina</taxon>
        <taxon>Eurotiomycetes</taxon>
        <taxon>Eurotiomycetidae</taxon>
        <taxon>Onygenales</taxon>
        <taxon>Ajellomycetaceae</taxon>
        <taxon>Histoplasma</taxon>
    </lineage>
</organism>
<sequence>MDLGTIIGVATKWQLRSTTKVPIYIDIDEGCANRASAAHSISRHEEERARDTDLRSSTMPWKFAFKNAPLCTSQLRKGFPEFPEPADQGCGVIPLSDAPRGCKKGDVGGEKLFQS</sequence>